<protein>
    <recommendedName>
        <fullName evidence="6">Ion-translocating oxidoreductase complex subunit G</fullName>
        <ecNumber evidence="6">7.-.-.-</ecNumber>
    </recommendedName>
    <alternativeName>
        <fullName evidence="6">Rnf electron transport complex subunit G</fullName>
    </alternativeName>
</protein>
<keyword evidence="4 6" id="KW-0288">FMN</keyword>
<feature type="signal peptide" evidence="7">
    <location>
        <begin position="1"/>
        <end position="23"/>
    </location>
</feature>
<accession>W0P5D3</accession>
<dbReference type="NCBIfam" id="TIGR01947">
    <property type="entry name" value="rnfG"/>
    <property type="match status" value="1"/>
</dbReference>
<keyword evidence="6" id="KW-0812">Transmembrane</keyword>
<evidence type="ECO:0000256" key="7">
    <source>
        <dbReference type="SAM" id="SignalP"/>
    </source>
</evidence>
<dbReference type="GO" id="GO:0010181">
    <property type="term" value="F:FMN binding"/>
    <property type="evidence" value="ECO:0007669"/>
    <property type="project" value="InterPro"/>
</dbReference>
<dbReference type="AlphaFoldDB" id="W0P5D3"/>
<dbReference type="KEGG" id="bapu:BUMPUSDA_CDS00478"/>
<evidence type="ECO:0000313" key="10">
    <source>
        <dbReference type="Proteomes" id="UP000019087"/>
    </source>
</evidence>
<dbReference type="GO" id="GO:0005886">
    <property type="term" value="C:plasma membrane"/>
    <property type="evidence" value="ECO:0007669"/>
    <property type="project" value="UniProtKB-SubCell"/>
</dbReference>
<dbReference type="HOGENOM" id="CLU_077882_1_0_6"/>
<gene>
    <name evidence="9" type="primary">rnfg</name>
    <name evidence="6" type="synonym">rnfG</name>
    <name evidence="9" type="ORF">BUMPUSDA_CDS00478</name>
</gene>
<name>W0P5D3_BUCMP</name>
<dbReference type="PANTHER" id="PTHR36118">
    <property type="entry name" value="ION-TRANSLOCATING OXIDOREDUCTASE COMPLEX SUBUNIT G"/>
    <property type="match status" value="1"/>
</dbReference>
<evidence type="ECO:0000256" key="2">
    <source>
        <dbReference type="ARBA" id="ARBA00022553"/>
    </source>
</evidence>
<reference evidence="9 10" key="1">
    <citation type="journal article" date="2013" name="BMC Genomics">
        <title>Comparative analysis of genome sequences from four strains of the Buchnera aphidicola Mp endosymbion of the green peach aphid, Myzus persicae.</title>
        <authorList>
            <person name="Jiang Z."/>
            <person name="Jones D.H."/>
            <person name="Khuri S."/>
            <person name="Tsinoremas N.F."/>
            <person name="Wyss T."/>
            <person name="Jander G."/>
            <person name="Wilson A.C."/>
        </authorList>
    </citation>
    <scope>NUCLEOTIDE SEQUENCE [LARGE SCALE GENOMIC DNA]</scope>
    <source>
        <strain evidence="10">str. USDA (Myzus persicae)</strain>
    </source>
</reference>
<feature type="chain" id="PRO_5004793756" description="Ion-translocating oxidoreductase complex subunit G" evidence="7">
    <location>
        <begin position="24"/>
        <end position="210"/>
    </location>
</feature>
<comment type="cofactor">
    <cofactor evidence="6">
        <name>FMN</name>
        <dbReference type="ChEBI" id="CHEBI:58210"/>
    </cofactor>
</comment>
<dbReference type="RefSeq" id="WP_025384567.1">
    <property type="nucleotide sequence ID" value="NZ_CP002697.1"/>
</dbReference>
<dbReference type="Proteomes" id="UP000019087">
    <property type="component" value="Chromosome"/>
</dbReference>
<dbReference type="InterPro" id="IPR007329">
    <property type="entry name" value="FMN-bd"/>
</dbReference>
<keyword evidence="7" id="KW-0732">Signal</keyword>
<comment type="subunit">
    <text evidence="6">The complex is composed of six subunits: RnfA, RnfB, RnfC, RnfD, RnfE and RnfG.</text>
</comment>
<dbReference type="InterPro" id="IPR010209">
    <property type="entry name" value="Ion_transpt_RnfG/RsxG"/>
</dbReference>
<keyword evidence="5 6" id="KW-0249">Electron transport</keyword>
<evidence type="ECO:0000313" key="9">
    <source>
        <dbReference type="EMBL" id="AHG60253.1"/>
    </source>
</evidence>
<evidence type="ECO:0000259" key="8">
    <source>
        <dbReference type="SMART" id="SM00900"/>
    </source>
</evidence>
<dbReference type="SMART" id="SM00900">
    <property type="entry name" value="FMN_bind"/>
    <property type="match status" value="1"/>
</dbReference>
<dbReference type="EC" id="7.-.-.-" evidence="6"/>
<keyword evidence="3 6" id="KW-0285">Flavoprotein</keyword>
<evidence type="ECO:0000256" key="1">
    <source>
        <dbReference type="ARBA" id="ARBA00022448"/>
    </source>
</evidence>
<dbReference type="PATRIC" id="fig|1009856.3.peg.107"/>
<evidence type="ECO:0000256" key="6">
    <source>
        <dbReference type="HAMAP-Rule" id="MF_00479"/>
    </source>
</evidence>
<comment type="similarity">
    <text evidence="6">Belongs to the RnfG family.</text>
</comment>
<comment type="function">
    <text evidence="6">Part of a membrane-bound complex that couples electron transfer with translocation of ions across the membrane.</text>
</comment>
<dbReference type="HAMAP" id="MF_00479">
    <property type="entry name" value="RsxG_RnfG"/>
    <property type="match status" value="1"/>
</dbReference>
<evidence type="ECO:0000256" key="5">
    <source>
        <dbReference type="ARBA" id="ARBA00022982"/>
    </source>
</evidence>
<dbReference type="GO" id="GO:0009055">
    <property type="term" value="F:electron transfer activity"/>
    <property type="evidence" value="ECO:0007669"/>
    <property type="project" value="InterPro"/>
</dbReference>
<dbReference type="Pfam" id="PF04205">
    <property type="entry name" value="FMN_bind"/>
    <property type="match status" value="1"/>
</dbReference>
<proteinExistence type="inferred from homology"/>
<keyword evidence="6" id="KW-1003">Cell membrane</keyword>
<organism evidence="9 10">
    <name type="scientific">Buchnera aphidicola str. USDA</name>
    <name type="common">Myzus persicae</name>
    <dbReference type="NCBI Taxonomy" id="1009856"/>
    <lineage>
        <taxon>Bacteria</taxon>
        <taxon>Pseudomonadati</taxon>
        <taxon>Pseudomonadota</taxon>
        <taxon>Gammaproteobacteria</taxon>
        <taxon>Enterobacterales</taxon>
        <taxon>Erwiniaceae</taxon>
        <taxon>Buchnera</taxon>
    </lineage>
</organism>
<keyword evidence="1 6" id="KW-0813">Transport</keyword>
<keyword evidence="6" id="KW-0997">Cell inner membrane</keyword>
<evidence type="ECO:0000256" key="4">
    <source>
        <dbReference type="ARBA" id="ARBA00022643"/>
    </source>
</evidence>
<comment type="subcellular location">
    <subcellularLocation>
        <location evidence="6">Cell inner membrane</location>
        <topology evidence="6">Single-pass membrane protein</topology>
    </subcellularLocation>
</comment>
<feature type="domain" description="FMN-binding" evidence="8">
    <location>
        <begin position="101"/>
        <end position="193"/>
    </location>
</feature>
<feature type="modified residue" description="FMN phosphoryl threonine" evidence="6">
    <location>
        <position position="176"/>
    </location>
</feature>
<sequence>MNIRKKILKHAFLISLFSTISVATTVFINTITKNKIIYQKEQEKNVLLKQVMPLKIYNQFTKKLYTIKNQSLGDNKKRNLWLLFKNNQAQAAIVETTAPDGYAGSINMLVAAYFDGKIIGVRVLSHKETPGIGDKIELSISNWIKKFTDMYVFSLEDKNFSLKKYGGRIEQFTGATITPQSVTNAVKRTVVFIKTIPLILNLLNQDIYEC</sequence>
<dbReference type="PIRSF" id="PIRSF006091">
    <property type="entry name" value="E_trnsport_RnfG"/>
    <property type="match status" value="1"/>
</dbReference>
<keyword evidence="6" id="KW-1278">Translocase</keyword>
<dbReference type="GO" id="GO:0022900">
    <property type="term" value="P:electron transport chain"/>
    <property type="evidence" value="ECO:0007669"/>
    <property type="project" value="UniProtKB-UniRule"/>
</dbReference>
<keyword evidence="6" id="KW-0472">Membrane</keyword>
<keyword evidence="6" id="KW-1133">Transmembrane helix</keyword>
<evidence type="ECO:0000256" key="3">
    <source>
        <dbReference type="ARBA" id="ARBA00022630"/>
    </source>
</evidence>
<keyword evidence="2 6" id="KW-0597">Phosphoprotein</keyword>
<dbReference type="EMBL" id="CP002697">
    <property type="protein sequence ID" value="AHG60253.1"/>
    <property type="molecule type" value="Genomic_DNA"/>
</dbReference>
<dbReference type="PANTHER" id="PTHR36118:SF1">
    <property type="entry name" value="ION-TRANSLOCATING OXIDOREDUCTASE COMPLEX SUBUNIT G"/>
    <property type="match status" value="1"/>
</dbReference>
<dbReference type="NCBIfam" id="NF002519">
    <property type="entry name" value="PRK01908.1"/>
    <property type="match status" value="1"/>
</dbReference>